<organism evidence="1">
    <name type="scientific">Aphanomyces astaci</name>
    <name type="common">Crayfish plague agent</name>
    <dbReference type="NCBI Taxonomy" id="112090"/>
    <lineage>
        <taxon>Eukaryota</taxon>
        <taxon>Sar</taxon>
        <taxon>Stramenopiles</taxon>
        <taxon>Oomycota</taxon>
        <taxon>Saprolegniomycetes</taxon>
        <taxon>Saprolegniales</taxon>
        <taxon>Verrucalvaceae</taxon>
        <taxon>Aphanomyces</taxon>
    </lineage>
</organism>
<dbReference type="AlphaFoldDB" id="W4G5Q0"/>
<accession>W4G5Q0</accession>
<proteinExistence type="predicted"/>
<dbReference type="VEuPathDB" id="FungiDB:H257_11192"/>
<dbReference type="OrthoDB" id="1099063at2759"/>
<dbReference type="RefSeq" id="XP_009836364.1">
    <property type="nucleotide sequence ID" value="XM_009838062.1"/>
</dbReference>
<evidence type="ECO:0000313" key="1">
    <source>
        <dbReference type="EMBL" id="ETV74258.1"/>
    </source>
</evidence>
<protein>
    <submittedName>
        <fullName evidence="1">Uncharacterized protein</fullName>
    </submittedName>
</protein>
<reference evidence="1" key="1">
    <citation type="submission" date="2013-12" db="EMBL/GenBank/DDBJ databases">
        <title>The Genome Sequence of Aphanomyces astaci APO3.</title>
        <authorList>
            <consortium name="The Broad Institute Genomics Platform"/>
            <person name="Russ C."/>
            <person name="Tyler B."/>
            <person name="van West P."/>
            <person name="Dieguez-Uribeondo J."/>
            <person name="Young S.K."/>
            <person name="Zeng Q."/>
            <person name="Gargeya S."/>
            <person name="Fitzgerald M."/>
            <person name="Abouelleil A."/>
            <person name="Alvarado L."/>
            <person name="Chapman S.B."/>
            <person name="Gainer-Dewar J."/>
            <person name="Goldberg J."/>
            <person name="Griggs A."/>
            <person name="Gujja S."/>
            <person name="Hansen M."/>
            <person name="Howarth C."/>
            <person name="Imamovic A."/>
            <person name="Ireland A."/>
            <person name="Larimer J."/>
            <person name="McCowan C."/>
            <person name="Murphy C."/>
            <person name="Pearson M."/>
            <person name="Poon T.W."/>
            <person name="Priest M."/>
            <person name="Roberts A."/>
            <person name="Saif S."/>
            <person name="Shea T."/>
            <person name="Sykes S."/>
            <person name="Wortman J."/>
            <person name="Nusbaum C."/>
            <person name="Birren B."/>
        </authorList>
    </citation>
    <scope>NUCLEOTIDE SEQUENCE [LARGE SCALE GENOMIC DNA]</scope>
    <source>
        <strain evidence="1">APO3</strain>
    </source>
</reference>
<dbReference type="EMBL" id="KI913145">
    <property type="protein sequence ID" value="ETV74258.1"/>
    <property type="molecule type" value="Genomic_DNA"/>
</dbReference>
<sequence>MADTARHQLDNILRRESLKGEAYIGDPGKAPPPRRLIDSLRIASTNINKNTYGKLGDELATWFLATALDFLNIADSDLPAHKATQLWTPTHIGSLTPHLMAIRNYGVSIMYDIQRWHSRIDARRTVAM</sequence>
<name>W4G5Q0_APHAT</name>
<gene>
    <name evidence="1" type="ORF">H257_11192</name>
</gene>
<dbReference type="GeneID" id="20813188"/>